<proteinExistence type="predicted"/>
<protein>
    <submittedName>
        <fullName evidence="1">Uncharacterized protein</fullName>
    </submittedName>
</protein>
<accession>A0A1F5WXX6</accession>
<organism evidence="1 2">
    <name type="scientific">Candidatus Giovannonibacteria bacterium RIFCSPHIGHO2_12_44_12</name>
    <dbReference type="NCBI Taxonomy" id="1798340"/>
    <lineage>
        <taxon>Bacteria</taxon>
        <taxon>Candidatus Giovannoniibacteriota</taxon>
    </lineage>
</organism>
<dbReference type="Proteomes" id="UP000178299">
    <property type="component" value="Unassembled WGS sequence"/>
</dbReference>
<dbReference type="AlphaFoldDB" id="A0A1F5WXX6"/>
<comment type="caution">
    <text evidence="1">The sequence shown here is derived from an EMBL/GenBank/DDBJ whole genome shotgun (WGS) entry which is preliminary data.</text>
</comment>
<dbReference type="EMBL" id="MFHS01000040">
    <property type="protein sequence ID" value="OGF80480.1"/>
    <property type="molecule type" value="Genomic_DNA"/>
</dbReference>
<name>A0A1F5WXX6_9BACT</name>
<gene>
    <name evidence="1" type="ORF">A2W48_02710</name>
</gene>
<reference evidence="1 2" key="1">
    <citation type="journal article" date="2016" name="Nat. Commun.">
        <title>Thousands of microbial genomes shed light on interconnected biogeochemical processes in an aquifer system.</title>
        <authorList>
            <person name="Anantharaman K."/>
            <person name="Brown C.T."/>
            <person name="Hug L.A."/>
            <person name="Sharon I."/>
            <person name="Castelle C.J."/>
            <person name="Probst A.J."/>
            <person name="Thomas B.C."/>
            <person name="Singh A."/>
            <person name="Wilkins M.J."/>
            <person name="Karaoz U."/>
            <person name="Brodie E.L."/>
            <person name="Williams K.H."/>
            <person name="Hubbard S.S."/>
            <person name="Banfield J.F."/>
        </authorList>
    </citation>
    <scope>NUCLEOTIDE SEQUENCE [LARGE SCALE GENOMIC DNA]</scope>
</reference>
<evidence type="ECO:0000313" key="1">
    <source>
        <dbReference type="EMBL" id="OGF80480.1"/>
    </source>
</evidence>
<evidence type="ECO:0000313" key="2">
    <source>
        <dbReference type="Proteomes" id="UP000178299"/>
    </source>
</evidence>
<sequence>METKTRVESLSSIRQRRLAADKDRVSTSVAELVHNISQGRASPNTYFKLQLELGGNTAYLDIIAPKTSSDGTIIKSLSL</sequence>